<dbReference type="Pfam" id="PF00392">
    <property type="entry name" value="GntR"/>
    <property type="match status" value="1"/>
</dbReference>
<dbReference type="InterPro" id="IPR036388">
    <property type="entry name" value="WH-like_DNA-bd_sf"/>
</dbReference>
<dbReference type="SMART" id="SM00345">
    <property type="entry name" value="HTH_GNTR"/>
    <property type="match status" value="1"/>
</dbReference>
<dbReference type="PANTHER" id="PTHR43537:SF39">
    <property type="entry name" value="HTH-TYPE TRANSCRIPTIONAL REGULATOR MCBR"/>
    <property type="match status" value="1"/>
</dbReference>
<evidence type="ECO:0000256" key="2">
    <source>
        <dbReference type="ARBA" id="ARBA00023125"/>
    </source>
</evidence>
<dbReference type="InterPro" id="IPR008920">
    <property type="entry name" value="TF_FadR/GntR_C"/>
</dbReference>
<dbReference type="SUPFAM" id="SSF48008">
    <property type="entry name" value="GntR ligand-binding domain-like"/>
    <property type="match status" value="1"/>
</dbReference>
<evidence type="ECO:0000313" key="6">
    <source>
        <dbReference type="Proteomes" id="UP000234328"/>
    </source>
</evidence>
<dbReference type="AlphaFoldDB" id="A0A2N4UE63"/>
<dbReference type="Gene3D" id="1.20.120.530">
    <property type="entry name" value="GntR ligand-binding domain-like"/>
    <property type="match status" value="1"/>
</dbReference>
<keyword evidence="6" id="KW-1185">Reference proteome</keyword>
<proteinExistence type="predicted"/>
<dbReference type="SMART" id="SM00895">
    <property type="entry name" value="FCD"/>
    <property type="match status" value="1"/>
</dbReference>
<dbReference type="GO" id="GO:0003677">
    <property type="term" value="F:DNA binding"/>
    <property type="evidence" value="ECO:0007669"/>
    <property type="project" value="UniProtKB-KW"/>
</dbReference>
<sequence>MSSMLEGLLPRQERTTMADKVYLDIKRLLLSGSIPPGEKVTLRGLANVLGTSPMPVRDATTRLVIEGALDMLPNRGLRVFKPKRQKFHEIVKLRCCLEGFAAEEAVGNIDQKTIAEIKAHVRKFDRLGRQKKIDMVAVIEANRDIHFTLYAAAGMPMLETMIENIWTQIAPVFALSMSTKDRRSEKWESFDHHDRLVQALLARDGQAAREAVVADIRDAADYIESIANLSD</sequence>
<dbReference type="SUPFAM" id="SSF46785">
    <property type="entry name" value="Winged helix' DNA-binding domain"/>
    <property type="match status" value="1"/>
</dbReference>
<dbReference type="EMBL" id="PDNV01000008">
    <property type="protein sequence ID" value="PLC53313.1"/>
    <property type="molecule type" value="Genomic_DNA"/>
</dbReference>
<reference evidence="5 6" key="1">
    <citation type="submission" date="2017-10" db="EMBL/GenBank/DDBJ databases">
        <title>Two draft genome sequences of Pusillimonas sp. strains isolated from a nitrate- and radionuclide-contaminated groundwater in Russia.</title>
        <authorList>
            <person name="Grouzdev D.S."/>
            <person name="Tourova T.P."/>
            <person name="Goeva M.A."/>
            <person name="Babich T.L."/>
            <person name="Sokolova D.S."/>
            <person name="Abdullin R."/>
            <person name="Poltaraus A.B."/>
            <person name="Toshchakov S.V."/>
            <person name="Nazina T.N."/>
        </authorList>
    </citation>
    <scope>NUCLEOTIDE SEQUENCE [LARGE SCALE GENOMIC DNA]</scope>
    <source>
        <strain evidence="5 6">JR1/69-2-13</strain>
    </source>
</reference>
<evidence type="ECO:0000256" key="3">
    <source>
        <dbReference type="ARBA" id="ARBA00023163"/>
    </source>
</evidence>
<accession>A0A2N4UE63</accession>
<name>A0A2N4UE63_9BURK</name>
<evidence type="ECO:0000259" key="4">
    <source>
        <dbReference type="PROSITE" id="PS50949"/>
    </source>
</evidence>
<keyword evidence="1" id="KW-0805">Transcription regulation</keyword>
<dbReference type="InterPro" id="IPR000524">
    <property type="entry name" value="Tscrpt_reg_HTH_GntR"/>
</dbReference>
<protein>
    <submittedName>
        <fullName evidence="5">GntR family transcriptional regulator</fullName>
    </submittedName>
</protein>
<gene>
    <name evidence="5" type="ORF">CR155_13620</name>
</gene>
<keyword evidence="2" id="KW-0238">DNA-binding</keyword>
<dbReference type="OrthoDB" id="7003764at2"/>
<dbReference type="Proteomes" id="UP000234328">
    <property type="component" value="Unassembled WGS sequence"/>
</dbReference>
<dbReference type="RefSeq" id="WP_102070583.1">
    <property type="nucleotide sequence ID" value="NZ_PDNV01000008.1"/>
</dbReference>
<dbReference type="PROSITE" id="PS50949">
    <property type="entry name" value="HTH_GNTR"/>
    <property type="match status" value="1"/>
</dbReference>
<dbReference type="InterPro" id="IPR036390">
    <property type="entry name" value="WH_DNA-bd_sf"/>
</dbReference>
<keyword evidence="3" id="KW-0804">Transcription</keyword>
<feature type="domain" description="HTH gntR-type" evidence="4">
    <location>
        <begin position="15"/>
        <end position="82"/>
    </location>
</feature>
<dbReference type="PANTHER" id="PTHR43537">
    <property type="entry name" value="TRANSCRIPTIONAL REGULATOR, GNTR FAMILY"/>
    <property type="match status" value="1"/>
</dbReference>
<organism evidence="5 6">
    <name type="scientific">Pollutimonas nitritireducens</name>
    <dbReference type="NCBI Taxonomy" id="2045209"/>
    <lineage>
        <taxon>Bacteria</taxon>
        <taxon>Pseudomonadati</taxon>
        <taxon>Pseudomonadota</taxon>
        <taxon>Betaproteobacteria</taxon>
        <taxon>Burkholderiales</taxon>
        <taxon>Alcaligenaceae</taxon>
        <taxon>Pollutimonas</taxon>
    </lineage>
</organism>
<dbReference type="Gene3D" id="1.10.10.10">
    <property type="entry name" value="Winged helix-like DNA-binding domain superfamily/Winged helix DNA-binding domain"/>
    <property type="match status" value="1"/>
</dbReference>
<dbReference type="GO" id="GO:0003700">
    <property type="term" value="F:DNA-binding transcription factor activity"/>
    <property type="evidence" value="ECO:0007669"/>
    <property type="project" value="InterPro"/>
</dbReference>
<comment type="caution">
    <text evidence="5">The sequence shown here is derived from an EMBL/GenBank/DDBJ whole genome shotgun (WGS) entry which is preliminary data.</text>
</comment>
<evidence type="ECO:0000256" key="1">
    <source>
        <dbReference type="ARBA" id="ARBA00023015"/>
    </source>
</evidence>
<evidence type="ECO:0000313" key="5">
    <source>
        <dbReference type="EMBL" id="PLC53313.1"/>
    </source>
</evidence>
<dbReference type="InterPro" id="IPR011711">
    <property type="entry name" value="GntR_C"/>
</dbReference>
<dbReference type="Pfam" id="PF07729">
    <property type="entry name" value="FCD"/>
    <property type="match status" value="1"/>
</dbReference>